<keyword evidence="3" id="KW-1185">Reference proteome</keyword>
<gene>
    <name evidence="2" type="ORF">FHS29_005581</name>
</gene>
<reference evidence="2 3" key="1">
    <citation type="submission" date="2020-08" db="EMBL/GenBank/DDBJ databases">
        <title>Genomic Encyclopedia of Type Strains, Phase III (KMG-III): the genomes of soil and plant-associated and newly described type strains.</title>
        <authorList>
            <person name="Whitman W."/>
        </authorList>
    </citation>
    <scope>NUCLEOTIDE SEQUENCE [LARGE SCALE GENOMIC DNA]</scope>
    <source>
        <strain evidence="2 3">CECT 8640</strain>
    </source>
</reference>
<comment type="caution">
    <text evidence="2">The sequence shown here is derived from an EMBL/GenBank/DDBJ whole genome shotgun (WGS) entry which is preliminary data.</text>
</comment>
<accession>A0A841CKE0</accession>
<feature type="transmembrane region" description="Helical" evidence="1">
    <location>
        <begin position="26"/>
        <end position="44"/>
    </location>
</feature>
<keyword evidence="1" id="KW-0472">Membrane</keyword>
<proteinExistence type="predicted"/>
<keyword evidence="1" id="KW-0812">Transmembrane</keyword>
<dbReference type="Proteomes" id="UP000547510">
    <property type="component" value="Unassembled WGS sequence"/>
</dbReference>
<dbReference type="RefSeq" id="WP_184695415.1">
    <property type="nucleotide sequence ID" value="NZ_JACHJN010000009.1"/>
</dbReference>
<protein>
    <submittedName>
        <fullName evidence="2">Uncharacterized protein</fullName>
    </submittedName>
</protein>
<sequence>MAAAIVIGVPFSAARMASTGLSERLIVAVVAMEVALLTEVLIKVSKPDTQPHNRPL</sequence>
<keyword evidence="1" id="KW-1133">Transmembrane helix</keyword>
<dbReference type="AlphaFoldDB" id="A0A841CKE0"/>
<evidence type="ECO:0000256" key="1">
    <source>
        <dbReference type="SAM" id="Phobius"/>
    </source>
</evidence>
<organism evidence="2 3">
    <name type="scientific">Saccharothrix tamanrassetensis</name>
    <dbReference type="NCBI Taxonomy" id="1051531"/>
    <lineage>
        <taxon>Bacteria</taxon>
        <taxon>Bacillati</taxon>
        <taxon>Actinomycetota</taxon>
        <taxon>Actinomycetes</taxon>
        <taxon>Pseudonocardiales</taxon>
        <taxon>Pseudonocardiaceae</taxon>
        <taxon>Saccharothrix</taxon>
    </lineage>
</organism>
<dbReference type="EMBL" id="JACHJN010000009">
    <property type="protein sequence ID" value="MBB5958972.1"/>
    <property type="molecule type" value="Genomic_DNA"/>
</dbReference>
<evidence type="ECO:0000313" key="2">
    <source>
        <dbReference type="EMBL" id="MBB5958972.1"/>
    </source>
</evidence>
<evidence type="ECO:0000313" key="3">
    <source>
        <dbReference type="Proteomes" id="UP000547510"/>
    </source>
</evidence>
<name>A0A841CKE0_9PSEU</name>